<comment type="caution">
    <text evidence="1">The sequence shown here is derived from an EMBL/GenBank/DDBJ whole genome shotgun (WGS) entry which is preliminary data.</text>
</comment>
<organism evidence="1 2">
    <name type="scientific">Potamilus streckersoni</name>
    <dbReference type="NCBI Taxonomy" id="2493646"/>
    <lineage>
        <taxon>Eukaryota</taxon>
        <taxon>Metazoa</taxon>
        <taxon>Spiralia</taxon>
        <taxon>Lophotrochozoa</taxon>
        <taxon>Mollusca</taxon>
        <taxon>Bivalvia</taxon>
        <taxon>Autobranchia</taxon>
        <taxon>Heteroconchia</taxon>
        <taxon>Palaeoheterodonta</taxon>
        <taxon>Unionida</taxon>
        <taxon>Unionoidea</taxon>
        <taxon>Unionidae</taxon>
        <taxon>Ambleminae</taxon>
        <taxon>Lampsilini</taxon>
        <taxon>Potamilus</taxon>
    </lineage>
</organism>
<sequence>MADRGLGNVFEIDSMSKRVAEAELASITDEATNMKYGRKKASALVKTLGKAQQRSFYERMQTAAFTLSTDGSNDNRSKQFPISDEPKIRVLRQNLVSLIVKVLCRFIKPAAVSGCVSEGVDFKSSYNLKDNKDLVICDAACSFIADFEGHADQAVLWGCKVVL</sequence>
<evidence type="ECO:0000313" key="2">
    <source>
        <dbReference type="Proteomes" id="UP001195483"/>
    </source>
</evidence>
<keyword evidence="2" id="KW-1185">Reference proteome</keyword>
<proteinExistence type="predicted"/>
<gene>
    <name evidence="1" type="ORF">CHS0354_017629</name>
</gene>
<evidence type="ECO:0000313" key="1">
    <source>
        <dbReference type="EMBL" id="KAK3602254.1"/>
    </source>
</evidence>
<reference evidence="1" key="3">
    <citation type="submission" date="2023-05" db="EMBL/GenBank/DDBJ databases">
        <authorList>
            <person name="Smith C.H."/>
        </authorList>
    </citation>
    <scope>NUCLEOTIDE SEQUENCE</scope>
    <source>
        <strain evidence="1">CHS0354</strain>
        <tissue evidence="1">Mantle</tissue>
    </source>
</reference>
<dbReference type="EMBL" id="JAEAOA010001089">
    <property type="protein sequence ID" value="KAK3602254.1"/>
    <property type="molecule type" value="Genomic_DNA"/>
</dbReference>
<name>A0AAE0T2M5_9BIVA</name>
<protein>
    <submittedName>
        <fullName evidence="1">Uncharacterized protein</fullName>
    </submittedName>
</protein>
<dbReference type="Proteomes" id="UP001195483">
    <property type="component" value="Unassembled WGS sequence"/>
</dbReference>
<reference evidence="1" key="2">
    <citation type="journal article" date="2021" name="Genome Biol. Evol.">
        <title>Developing a high-quality reference genome for a parasitic bivalve with doubly uniparental inheritance (Bivalvia: Unionida).</title>
        <authorList>
            <person name="Smith C.H."/>
        </authorList>
    </citation>
    <scope>NUCLEOTIDE SEQUENCE</scope>
    <source>
        <strain evidence="1">CHS0354</strain>
        <tissue evidence="1">Mantle</tissue>
    </source>
</reference>
<accession>A0AAE0T2M5</accession>
<reference evidence="1" key="1">
    <citation type="journal article" date="2021" name="Genome Biol. Evol.">
        <title>A High-Quality Reference Genome for a Parasitic Bivalve with Doubly Uniparental Inheritance (Bivalvia: Unionida).</title>
        <authorList>
            <person name="Smith C.H."/>
        </authorList>
    </citation>
    <scope>NUCLEOTIDE SEQUENCE</scope>
    <source>
        <strain evidence="1">CHS0354</strain>
    </source>
</reference>
<dbReference type="AlphaFoldDB" id="A0AAE0T2M5"/>